<reference evidence="1" key="1">
    <citation type="submission" date="2016-01" db="EMBL/GenBank/DDBJ databases">
        <authorList>
            <person name="Peeters C."/>
        </authorList>
    </citation>
    <scope>NUCLEOTIDE SEQUENCE [LARGE SCALE GENOMIC DNA]</scope>
    <source>
        <strain evidence="1">LMG 29317</strain>
    </source>
</reference>
<organism evidence="1 2">
    <name type="scientific">Caballeronia arvi</name>
    <dbReference type="NCBI Taxonomy" id="1777135"/>
    <lineage>
        <taxon>Bacteria</taxon>
        <taxon>Pseudomonadati</taxon>
        <taxon>Pseudomonadota</taxon>
        <taxon>Betaproteobacteria</taxon>
        <taxon>Burkholderiales</taxon>
        <taxon>Burkholderiaceae</taxon>
        <taxon>Caballeronia</taxon>
    </lineage>
</organism>
<dbReference type="RefSeq" id="WP_061152510.1">
    <property type="nucleotide sequence ID" value="NZ_FCOM02000118.1"/>
</dbReference>
<keyword evidence="2" id="KW-1185">Reference proteome</keyword>
<evidence type="ECO:0008006" key="3">
    <source>
        <dbReference type="Google" id="ProtNLM"/>
    </source>
</evidence>
<dbReference type="OrthoDB" id="9030339at2"/>
<evidence type="ECO:0000313" key="2">
    <source>
        <dbReference type="Proteomes" id="UP000055019"/>
    </source>
</evidence>
<protein>
    <recommendedName>
        <fullName evidence="3">Preprotein translocase subunit SecB</fullName>
    </recommendedName>
</protein>
<dbReference type="SUPFAM" id="SSF54611">
    <property type="entry name" value="SecB-like"/>
    <property type="match status" value="1"/>
</dbReference>
<evidence type="ECO:0000313" key="1">
    <source>
        <dbReference type="EMBL" id="SAL88217.1"/>
    </source>
</evidence>
<proteinExistence type="predicted"/>
<dbReference type="EMBL" id="FCOM02000118">
    <property type="protein sequence ID" value="SAL88217.1"/>
    <property type="molecule type" value="Genomic_DNA"/>
</dbReference>
<dbReference type="Proteomes" id="UP000055019">
    <property type="component" value="Unassembled WGS sequence"/>
</dbReference>
<gene>
    <name evidence="1" type="ORF">AWB74_08457</name>
</gene>
<accession>A0A158L490</accession>
<dbReference type="InterPro" id="IPR035958">
    <property type="entry name" value="SecB-like_sf"/>
</dbReference>
<comment type="caution">
    <text evidence="1">The sequence shown here is derived from an EMBL/GenBank/DDBJ whole genome shotgun (WGS) entry which is preliminary data.</text>
</comment>
<dbReference type="AlphaFoldDB" id="A0A158L490"/>
<name>A0A158L490_9BURK</name>
<sequence>MNVEALQKVRDHLAVQEVYPSKINLRVSDHFDPMSGDQDSYSRIVWAVTGVHGRDIQMLAEDGTETTASVLIFRASTRVMIVADKGSGPRPEDEEVPPSEILGELEVDFRITYLVQGIKGDGLDQEGLKEYANANVPYHFWPYWREIMQSLSARAKLPVPTLPLFLVSGGKSAAKKSKSEPKSEA</sequence>
<dbReference type="Gene3D" id="3.10.420.10">
    <property type="entry name" value="SecB-like"/>
    <property type="match status" value="1"/>
</dbReference>